<organism evidence="6">
    <name type="scientific">Chlorella variabilis</name>
    <name type="common">Green alga</name>
    <dbReference type="NCBI Taxonomy" id="554065"/>
    <lineage>
        <taxon>Eukaryota</taxon>
        <taxon>Viridiplantae</taxon>
        <taxon>Chlorophyta</taxon>
        <taxon>core chlorophytes</taxon>
        <taxon>Trebouxiophyceae</taxon>
        <taxon>Chlorellales</taxon>
        <taxon>Chlorellaceae</taxon>
        <taxon>Chlorella clade</taxon>
        <taxon>Chlorella</taxon>
    </lineage>
</organism>
<protein>
    <recommendedName>
        <fullName evidence="7">F-box domain-containing protein</fullName>
    </recommendedName>
</protein>
<dbReference type="PANTHER" id="PTHR48051:SF54">
    <property type="entry name" value="LEUCINE-RICH REPEAT-CONTAINING PROTEIN"/>
    <property type="match status" value="1"/>
</dbReference>
<dbReference type="GeneID" id="17356012"/>
<evidence type="ECO:0000313" key="5">
    <source>
        <dbReference type="EMBL" id="EFN56516.1"/>
    </source>
</evidence>
<dbReference type="AlphaFoldDB" id="E1ZBY7"/>
<evidence type="ECO:0008006" key="7">
    <source>
        <dbReference type="Google" id="ProtNLM"/>
    </source>
</evidence>
<evidence type="ECO:0000256" key="3">
    <source>
        <dbReference type="ARBA" id="ARBA00022737"/>
    </source>
</evidence>
<gene>
    <name evidence="5" type="ORF">CHLNCDRAFT_144122</name>
</gene>
<keyword evidence="2" id="KW-0433">Leucine-rich repeat</keyword>
<evidence type="ECO:0000256" key="4">
    <source>
        <dbReference type="ARBA" id="ARBA00023786"/>
    </source>
</evidence>
<evidence type="ECO:0000256" key="1">
    <source>
        <dbReference type="ARBA" id="ARBA00004430"/>
    </source>
</evidence>
<sequence length="504" mass="54736">MPQSTKGKAKKPPGPWGDLQPDVLENVASLLSQRDRFKLNLVCAGWRDGLANAGAAWAEVTVDPRRKASTSRRIRFNKQLPTPEAMDAWFQRYGRHVRQLHLRHLDAAAQQEGCVGVAEVAALLRAVAGGLRQLCFHQCTMQALLAQHAADLRGLLRLTSLHFQLPPGEGLSLGTPEAAFITCLTGLQDLGLATGYGGQAHALPASLAALPSLRSLQLARLAPPGEPAGVWATPGSLFCMRVASCLASLTALESLAIRDFFLQGEERQEAPASWLPRALLELPRLSSLHLSDVGLGRAPPPPRMHPTLATGIYPLPPGLAALAGRLREVVLLEHTCAPDELAVLSTLTGLTGLCLSSKHRRVVASTVPDSLSHLTGLAHLRISHGLTQVPPCITGLTCLTYLDLSWNKLRSLKPGPYLKRLVAVNLRANAFTHFPQQLRVARHTAQELQLPQNDSMEISERDVEQLLTFEQLRVLVLFGACEEKGTRRNLAALQKAMPWLLIDV</sequence>
<dbReference type="SUPFAM" id="SSF52047">
    <property type="entry name" value="RNI-like"/>
    <property type="match status" value="1"/>
</dbReference>
<dbReference type="RefSeq" id="XP_005848618.1">
    <property type="nucleotide sequence ID" value="XM_005848556.1"/>
</dbReference>
<dbReference type="EMBL" id="GL433841">
    <property type="protein sequence ID" value="EFN56516.1"/>
    <property type="molecule type" value="Genomic_DNA"/>
</dbReference>
<dbReference type="Gene3D" id="3.80.10.10">
    <property type="entry name" value="Ribonuclease Inhibitor"/>
    <property type="match status" value="2"/>
</dbReference>
<dbReference type="PANTHER" id="PTHR48051">
    <property type="match status" value="1"/>
</dbReference>
<dbReference type="Gene3D" id="1.20.1280.50">
    <property type="match status" value="1"/>
</dbReference>
<dbReference type="PROSITE" id="PS51450">
    <property type="entry name" value="LRR"/>
    <property type="match status" value="1"/>
</dbReference>
<dbReference type="GO" id="GO:0005930">
    <property type="term" value="C:axoneme"/>
    <property type="evidence" value="ECO:0007669"/>
    <property type="project" value="UniProtKB-SubCell"/>
</dbReference>
<dbReference type="KEGG" id="cvr:CHLNCDRAFT_144122"/>
<accession>E1ZBY7</accession>
<dbReference type="InterPro" id="IPR050216">
    <property type="entry name" value="LRR_domain-containing"/>
</dbReference>
<name>E1ZBY7_CHLVA</name>
<dbReference type="InterPro" id="IPR032675">
    <property type="entry name" value="LRR_dom_sf"/>
</dbReference>
<dbReference type="Proteomes" id="UP000008141">
    <property type="component" value="Unassembled WGS sequence"/>
</dbReference>
<dbReference type="InterPro" id="IPR001611">
    <property type="entry name" value="Leu-rich_rpt"/>
</dbReference>
<reference evidence="5 6" key="1">
    <citation type="journal article" date="2010" name="Plant Cell">
        <title>The Chlorella variabilis NC64A genome reveals adaptation to photosymbiosis, coevolution with viruses, and cryptic sex.</title>
        <authorList>
            <person name="Blanc G."/>
            <person name="Duncan G."/>
            <person name="Agarkova I."/>
            <person name="Borodovsky M."/>
            <person name="Gurnon J."/>
            <person name="Kuo A."/>
            <person name="Lindquist E."/>
            <person name="Lucas S."/>
            <person name="Pangilinan J."/>
            <person name="Polle J."/>
            <person name="Salamov A."/>
            <person name="Terry A."/>
            <person name="Yamada T."/>
            <person name="Dunigan D.D."/>
            <person name="Grigoriev I.V."/>
            <person name="Claverie J.M."/>
            <person name="Van Etten J.L."/>
        </authorList>
    </citation>
    <scope>NUCLEOTIDE SEQUENCE [LARGE SCALE GENOMIC DNA]</scope>
    <source>
        <strain evidence="5 6">NC64A</strain>
    </source>
</reference>
<dbReference type="OrthoDB" id="676979at2759"/>
<keyword evidence="6" id="KW-1185">Reference proteome</keyword>
<comment type="subcellular location">
    <subcellularLocation>
        <location evidence="1">Cytoplasm</location>
        <location evidence="1">Cytoskeleton</location>
        <location evidence="1">Cilium axoneme</location>
    </subcellularLocation>
</comment>
<comment type="similarity">
    <text evidence="4">Belongs to the SHOC2 family.</text>
</comment>
<evidence type="ECO:0000256" key="2">
    <source>
        <dbReference type="ARBA" id="ARBA00022614"/>
    </source>
</evidence>
<dbReference type="InParanoid" id="E1ZBY7"/>
<evidence type="ECO:0000313" key="6">
    <source>
        <dbReference type="Proteomes" id="UP000008141"/>
    </source>
</evidence>
<proteinExistence type="inferred from homology"/>
<keyword evidence="3" id="KW-0677">Repeat</keyword>